<dbReference type="AlphaFoldDB" id="A0A7S4E2E9"/>
<evidence type="ECO:0000313" key="6">
    <source>
        <dbReference type="Proteomes" id="UP000789595"/>
    </source>
</evidence>
<dbReference type="SUPFAM" id="SSF81324">
    <property type="entry name" value="Voltage-gated potassium channels"/>
    <property type="match status" value="2"/>
</dbReference>
<keyword evidence="2" id="KW-1133">Transmembrane helix</keyword>
<reference evidence="4" key="1">
    <citation type="submission" date="2021-01" db="EMBL/GenBank/DDBJ databases">
        <authorList>
            <person name="Corre E."/>
            <person name="Pelletier E."/>
            <person name="Niang G."/>
            <person name="Scheremetjew M."/>
            <person name="Finn R."/>
            <person name="Kale V."/>
            <person name="Holt S."/>
            <person name="Cochrane G."/>
            <person name="Meng A."/>
            <person name="Brown T."/>
            <person name="Cohen L."/>
        </authorList>
    </citation>
    <scope>NUCLEOTIDE SEQUENCE</scope>
    <source>
        <strain evidence="4">CCMP1756</strain>
    </source>
</reference>
<feature type="transmembrane region" description="Helical" evidence="2">
    <location>
        <begin position="310"/>
        <end position="329"/>
    </location>
</feature>
<dbReference type="Pfam" id="PF07885">
    <property type="entry name" value="Ion_trans_2"/>
    <property type="match status" value="1"/>
</dbReference>
<proteinExistence type="predicted"/>
<name>A0A7S4E2E9_9STRA</name>
<feature type="domain" description="EF-hand" evidence="3">
    <location>
        <begin position="447"/>
        <end position="482"/>
    </location>
</feature>
<reference evidence="5" key="2">
    <citation type="submission" date="2021-11" db="EMBL/GenBank/DDBJ databases">
        <authorList>
            <consortium name="Genoscope - CEA"/>
            <person name="William W."/>
        </authorList>
    </citation>
    <scope>NUCLEOTIDE SEQUENCE</scope>
</reference>
<dbReference type="OrthoDB" id="43021at2759"/>
<accession>A0A7S4E2E9</accession>
<feature type="transmembrane region" description="Helical" evidence="2">
    <location>
        <begin position="363"/>
        <end position="389"/>
    </location>
</feature>
<feature type="transmembrane region" description="Helical" evidence="2">
    <location>
        <begin position="118"/>
        <end position="136"/>
    </location>
</feature>
<evidence type="ECO:0000313" key="5">
    <source>
        <dbReference type="EMBL" id="CAH0371620.1"/>
    </source>
</evidence>
<keyword evidence="6" id="KW-1185">Reference proteome</keyword>
<feature type="compositionally biased region" description="Pro residues" evidence="1">
    <location>
        <begin position="15"/>
        <end position="32"/>
    </location>
</feature>
<feature type="region of interest" description="Disordered" evidence="1">
    <location>
        <begin position="1"/>
        <end position="47"/>
    </location>
</feature>
<protein>
    <recommendedName>
        <fullName evidence="3">EF-hand domain-containing protein</fullName>
    </recommendedName>
</protein>
<keyword evidence="2" id="KW-0472">Membrane</keyword>
<evidence type="ECO:0000313" key="4">
    <source>
        <dbReference type="EMBL" id="CAE0686248.1"/>
    </source>
</evidence>
<dbReference type="Proteomes" id="UP000789595">
    <property type="component" value="Unassembled WGS sequence"/>
</dbReference>
<keyword evidence="2" id="KW-0812">Transmembrane</keyword>
<evidence type="ECO:0000256" key="1">
    <source>
        <dbReference type="SAM" id="MobiDB-lite"/>
    </source>
</evidence>
<feature type="transmembrane region" description="Helical" evidence="2">
    <location>
        <begin position="171"/>
        <end position="190"/>
    </location>
</feature>
<gene>
    <name evidence="4" type="ORF">PCAL00307_LOCUS1682</name>
    <name evidence="5" type="ORF">PECAL_3P15710</name>
</gene>
<organism evidence="4">
    <name type="scientific">Pelagomonas calceolata</name>
    <dbReference type="NCBI Taxonomy" id="35677"/>
    <lineage>
        <taxon>Eukaryota</taxon>
        <taxon>Sar</taxon>
        <taxon>Stramenopiles</taxon>
        <taxon>Ochrophyta</taxon>
        <taxon>Pelagophyceae</taxon>
        <taxon>Pelagomonadales</taxon>
        <taxon>Pelagomonadaceae</taxon>
        <taxon>Pelagomonas</taxon>
    </lineage>
</organism>
<dbReference type="GO" id="GO:0005509">
    <property type="term" value="F:calcium ion binding"/>
    <property type="evidence" value="ECO:0007669"/>
    <property type="project" value="InterPro"/>
</dbReference>
<dbReference type="Gene3D" id="1.10.287.70">
    <property type="match status" value="2"/>
</dbReference>
<evidence type="ECO:0000259" key="3">
    <source>
        <dbReference type="PROSITE" id="PS50222"/>
    </source>
</evidence>
<dbReference type="EMBL" id="HBIW01001967">
    <property type="protein sequence ID" value="CAE0686248.1"/>
    <property type="molecule type" value="Transcribed_RNA"/>
</dbReference>
<dbReference type="EMBL" id="CAKKNE010000003">
    <property type="protein sequence ID" value="CAH0371620.1"/>
    <property type="molecule type" value="Genomic_DNA"/>
</dbReference>
<feature type="transmembrane region" description="Helical" evidence="2">
    <location>
        <begin position="338"/>
        <end position="357"/>
    </location>
</feature>
<dbReference type="InterPro" id="IPR013099">
    <property type="entry name" value="K_chnl_dom"/>
</dbReference>
<dbReference type="InterPro" id="IPR002048">
    <property type="entry name" value="EF_hand_dom"/>
</dbReference>
<sequence>MGNAESGPETKEQDSPPPPPPAAAPEAPPPPAAASEAPKTPLMTPPPIKKAKLSLLKSLKDVREPLSQEKTIEALVADEDFSNEHLDRLATSSESESSDSDDDEDRRRFELLKVLRNVFSRVGLVLWLLGFTAFYAYSAFDGSWAKGFYWTVQAGLSIGFGVLTEKSALNLWATVLNICLGAGLAGVVLADYATKVGEEKDAWRNEIMLERSLAAAGHEQHKLRKRVRLAKRMIKELEAPAPKVTDSQLRWGKIRAHVTKRRPQQGSLLPDKEKILRLKRVVWRAKLGRHGRANAFQRVKLWLRIHRQKLSVLAANFVWLGVGVVYAIAKERWSPTRAIYFAVSSLSTAGLQGIPLASKDWQYAFVGVWCLVGVPLFAAGVGELAGLFVREDCEVEARAQEWGSYGESDWDAAVGALRRHIDLTGDSLTREQFLVSQLLLSGATSHDVVDIIYDRFRTINTDDDDAISREEFLEHARTRHRHRAPTPAHVKLARKLSAKLHV</sequence>
<dbReference type="PROSITE" id="PS50222">
    <property type="entry name" value="EF_HAND_2"/>
    <property type="match status" value="1"/>
</dbReference>
<evidence type="ECO:0000256" key="2">
    <source>
        <dbReference type="SAM" id="Phobius"/>
    </source>
</evidence>